<protein>
    <recommendedName>
        <fullName evidence="2">Integrase catalytic domain-containing protein</fullName>
    </recommendedName>
</protein>
<dbReference type="GO" id="GO:0003676">
    <property type="term" value="F:nucleic acid binding"/>
    <property type="evidence" value="ECO:0007669"/>
    <property type="project" value="InterPro"/>
</dbReference>
<dbReference type="AlphaFoldDB" id="A0A369LAL2"/>
<dbReference type="InterPro" id="IPR025948">
    <property type="entry name" value="HTH-like_dom"/>
</dbReference>
<dbReference type="Proteomes" id="UP000253792">
    <property type="component" value="Unassembled WGS sequence"/>
</dbReference>
<dbReference type="EMBL" id="PPTP01000006">
    <property type="protein sequence ID" value="RDB55028.1"/>
    <property type="molecule type" value="Genomic_DNA"/>
</dbReference>
<organism evidence="3 4">
    <name type="scientific">Senegalimassilia anaerobia</name>
    <dbReference type="NCBI Taxonomy" id="1473216"/>
    <lineage>
        <taxon>Bacteria</taxon>
        <taxon>Bacillati</taxon>
        <taxon>Actinomycetota</taxon>
        <taxon>Coriobacteriia</taxon>
        <taxon>Coriobacteriales</taxon>
        <taxon>Coriobacteriaceae</taxon>
        <taxon>Senegalimassilia</taxon>
    </lineage>
</organism>
<dbReference type="GO" id="GO:0015074">
    <property type="term" value="P:DNA integration"/>
    <property type="evidence" value="ECO:0007669"/>
    <property type="project" value="InterPro"/>
</dbReference>
<dbReference type="PANTHER" id="PTHR46889:SF4">
    <property type="entry name" value="TRANSPOSASE INSO FOR INSERTION SEQUENCE ELEMENT IS911B-RELATED"/>
    <property type="match status" value="1"/>
</dbReference>
<dbReference type="InterPro" id="IPR036397">
    <property type="entry name" value="RNaseH_sf"/>
</dbReference>
<dbReference type="Pfam" id="PF00665">
    <property type="entry name" value="rve"/>
    <property type="match status" value="1"/>
</dbReference>
<dbReference type="Pfam" id="PF13333">
    <property type="entry name" value="rve_2"/>
    <property type="match status" value="1"/>
</dbReference>
<evidence type="ECO:0000256" key="1">
    <source>
        <dbReference type="ARBA" id="ARBA00002286"/>
    </source>
</evidence>
<dbReference type="InterPro" id="IPR050900">
    <property type="entry name" value="Transposase_IS3/IS150/IS904"/>
</dbReference>
<sequence length="312" mass="36151">MKSLRREYPLSTLLELIGMPRSTYYYHEANPPSDRQAAERPAIVEICEKSQFRYGYRRVADTLRKATGVRIADKTVLKVMREEGLLCRTRRRKKYRSYMGQVGKSSPNLLARDFEAEDPMTKLVTDVTEFKMGGTKLYLSPVVDFYNDEVVTYSISRSPNMKMVLEMLAGLEGGLDGEGAPLLHSDMGWQYQMPAYRLALERMGIAQPMSRKGNCLDNAKAENFFSMVKTELYYDWEGDDPDIFERDLEKYIDWYNNVRIKRRLDGSSPIEYRLSRPLDSLLLPFRKRGPLQFWGAVHVRSALVVSRGKTYR</sequence>
<dbReference type="InterPro" id="IPR048020">
    <property type="entry name" value="Transpos_IS3"/>
</dbReference>
<dbReference type="PANTHER" id="PTHR46889">
    <property type="entry name" value="TRANSPOSASE INSF FOR INSERTION SEQUENCE IS3B-RELATED"/>
    <property type="match status" value="1"/>
</dbReference>
<dbReference type="SUPFAM" id="SSF53098">
    <property type="entry name" value="Ribonuclease H-like"/>
    <property type="match status" value="1"/>
</dbReference>
<dbReference type="InterPro" id="IPR001584">
    <property type="entry name" value="Integrase_cat-core"/>
</dbReference>
<evidence type="ECO:0000313" key="4">
    <source>
        <dbReference type="Proteomes" id="UP000253792"/>
    </source>
</evidence>
<dbReference type="NCBIfam" id="NF033516">
    <property type="entry name" value="transpos_IS3"/>
    <property type="match status" value="1"/>
</dbReference>
<evidence type="ECO:0000259" key="2">
    <source>
        <dbReference type="PROSITE" id="PS50994"/>
    </source>
</evidence>
<dbReference type="Gene3D" id="3.30.420.10">
    <property type="entry name" value="Ribonuclease H-like superfamily/Ribonuclease H"/>
    <property type="match status" value="1"/>
</dbReference>
<reference evidence="3 4" key="1">
    <citation type="journal article" date="2018" name="Elife">
        <title>Discovery and characterization of a prevalent human gut bacterial enzyme sufficient for the inactivation of a family of plant toxins.</title>
        <authorList>
            <person name="Koppel N."/>
            <person name="Bisanz J.E."/>
            <person name="Pandelia M.E."/>
            <person name="Turnbaugh P.J."/>
            <person name="Balskus E.P."/>
        </authorList>
    </citation>
    <scope>NUCLEOTIDE SEQUENCE [LARGE SCALE GENOMIC DNA]</scope>
    <source>
        <strain evidence="4">anaerobia AP69FAA</strain>
    </source>
</reference>
<dbReference type="PROSITE" id="PS50994">
    <property type="entry name" value="INTEGRASE"/>
    <property type="match status" value="1"/>
</dbReference>
<name>A0A369LAL2_9ACTN</name>
<gene>
    <name evidence="3" type="ORF">C1880_07300</name>
</gene>
<keyword evidence="4" id="KW-1185">Reference proteome</keyword>
<dbReference type="Pfam" id="PF13276">
    <property type="entry name" value="HTH_21"/>
    <property type="match status" value="1"/>
</dbReference>
<evidence type="ECO:0000313" key="3">
    <source>
        <dbReference type="EMBL" id="RDB55028.1"/>
    </source>
</evidence>
<dbReference type="InterPro" id="IPR012337">
    <property type="entry name" value="RNaseH-like_sf"/>
</dbReference>
<accession>A0A369LAL2</accession>
<proteinExistence type="predicted"/>
<comment type="function">
    <text evidence="1">Involved in the transposition of the insertion sequence.</text>
</comment>
<comment type="caution">
    <text evidence="3">The sequence shown here is derived from an EMBL/GenBank/DDBJ whole genome shotgun (WGS) entry which is preliminary data.</text>
</comment>
<feature type="domain" description="Integrase catalytic" evidence="2">
    <location>
        <begin position="115"/>
        <end position="277"/>
    </location>
</feature>